<dbReference type="InterPro" id="IPR019801">
    <property type="entry name" value="Glyco_hydro_35_CS"/>
</dbReference>
<dbReference type="Gene3D" id="2.60.120.260">
    <property type="entry name" value="Galactose-binding domain-like"/>
    <property type="match status" value="1"/>
</dbReference>
<dbReference type="EMBL" id="CM007654">
    <property type="protein sequence ID" value="ONI14389.1"/>
    <property type="molecule type" value="Genomic_DNA"/>
</dbReference>
<gene>
    <name evidence="10" type="ORF">PRUPE_4G278500</name>
</gene>
<evidence type="ECO:0000256" key="5">
    <source>
        <dbReference type="ARBA" id="ARBA00022801"/>
    </source>
</evidence>
<dbReference type="Pfam" id="PF17834">
    <property type="entry name" value="GHD"/>
    <property type="match status" value="1"/>
</dbReference>
<dbReference type="Gene3D" id="3.20.20.80">
    <property type="entry name" value="Glycosidases"/>
    <property type="match status" value="1"/>
</dbReference>
<evidence type="ECO:0000313" key="11">
    <source>
        <dbReference type="Proteomes" id="UP000006882"/>
    </source>
</evidence>
<evidence type="ECO:0000256" key="2">
    <source>
        <dbReference type="ARBA" id="ARBA00009809"/>
    </source>
</evidence>
<proteinExistence type="inferred from homology"/>
<organism evidence="10 11">
    <name type="scientific">Prunus persica</name>
    <name type="common">Peach</name>
    <name type="synonym">Amygdalus persica</name>
    <dbReference type="NCBI Taxonomy" id="3760"/>
    <lineage>
        <taxon>Eukaryota</taxon>
        <taxon>Viridiplantae</taxon>
        <taxon>Streptophyta</taxon>
        <taxon>Embryophyta</taxon>
        <taxon>Tracheophyta</taxon>
        <taxon>Spermatophyta</taxon>
        <taxon>Magnoliopsida</taxon>
        <taxon>eudicotyledons</taxon>
        <taxon>Gunneridae</taxon>
        <taxon>Pentapetalae</taxon>
        <taxon>rosids</taxon>
        <taxon>fabids</taxon>
        <taxon>Rosales</taxon>
        <taxon>Rosaceae</taxon>
        <taxon>Amygdaloideae</taxon>
        <taxon>Amygdaleae</taxon>
        <taxon>Prunus</taxon>
    </lineage>
</organism>
<comment type="similarity">
    <text evidence="2">Belongs to the glycosyl hydrolase 35 family.</text>
</comment>
<dbReference type="Gramene" id="ONI14389">
    <property type="protein sequence ID" value="ONI14389"/>
    <property type="gene ID" value="PRUPE_4G278500"/>
</dbReference>
<keyword evidence="4 7" id="KW-0732">Signal</keyword>
<dbReference type="PANTHER" id="PTHR23421">
    <property type="entry name" value="BETA-GALACTOSIDASE RELATED"/>
    <property type="match status" value="1"/>
</dbReference>
<feature type="signal peptide" evidence="7">
    <location>
        <begin position="1"/>
        <end position="21"/>
    </location>
</feature>
<evidence type="ECO:0000256" key="1">
    <source>
        <dbReference type="ARBA" id="ARBA00001412"/>
    </source>
</evidence>
<feature type="chain" id="PRO_5012852124" description="beta-galactosidase" evidence="7">
    <location>
        <begin position="22"/>
        <end position="536"/>
    </location>
</feature>
<dbReference type="PRINTS" id="PR00742">
    <property type="entry name" value="GLHYDRLASE35"/>
</dbReference>
<evidence type="ECO:0000259" key="9">
    <source>
        <dbReference type="Pfam" id="PF17834"/>
    </source>
</evidence>
<dbReference type="SUPFAM" id="SSF49785">
    <property type="entry name" value="Galactose-binding domain-like"/>
    <property type="match status" value="1"/>
</dbReference>
<dbReference type="Proteomes" id="UP000006882">
    <property type="component" value="Chromosome G4"/>
</dbReference>
<protein>
    <recommendedName>
        <fullName evidence="3">beta-galactosidase</fullName>
        <ecNumber evidence="3">3.2.1.23</ecNumber>
    </recommendedName>
</protein>
<accession>A0A251PS44</accession>
<comment type="catalytic activity">
    <reaction evidence="1">
        <text>Hydrolysis of terminal non-reducing beta-D-galactose residues in beta-D-galactosides.</text>
        <dbReference type="EC" id="3.2.1.23"/>
    </reaction>
</comment>
<evidence type="ECO:0000313" key="10">
    <source>
        <dbReference type="EMBL" id="ONI14389.1"/>
    </source>
</evidence>
<evidence type="ECO:0000259" key="8">
    <source>
        <dbReference type="Pfam" id="PF01301"/>
    </source>
</evidence>
<evidence type="ECO:0000256" key="4">
    <source>
        <dbReference type="ARBA" id="ARBA00022729"/>
    </source>
</evidence>
<dbReference type="InterPro" id="IPR031330">
    <property type="entry name" value="Gly_Hdrlase_35_cat"/>
</dbReference>
<dbReference type="GO" id="GO:0004565">
    <property type="term" value="F:beta-galactosidase activity"/>
    <property type="evidence" value="ECO:0007669"/>
    <property type="project" value="UniProtKB-EC"/>
</dbReference>
<dbReference type="InterPro" id="IPR041392">
    <property type="entry name" value="GHD"/>
</dbReference>
<dbReference type="PROSITE" id="PS01182">
    <property type="entry name" value="GLYCOSYL_HYDROL_F35"/>
    <property type="match status" value="1"/>
</dbReference>
<dbReference type="FunFam" id="3.20.20.80:FF:000006">
    <property type="entry name" value="Beta-galactosidase"/>
    <property type="match status" value="1"/>
</dbReference>
<feature type="domain" description="Beta-galactosidase beta-sandwich" evidence="9">
    <location>
        <begin position="360"/>
        <end position="416"/>
    </location>
</feature>
<dbReference type="InterPro" id="IPR017853">
    <property type="entry name" value="GH"/>
</dbReference>
<reference evidence="10 11" key="1">
    <citation type="journal article" date="2013" name="Nat. Genet.">
        <title>The high-quality draft genome of peach (Prunus persica) identifies unique patterns of genetic diversity, domestication and genome evolution.</title>
        <authorList>
            <consortium name="International Peach Genome Initiative"/>
            <person name="Verde I."/>
            <person name="Abbott A.G."/>
            <person name="Scalabrin S."/>
            <person name="Jung S."/>
            <person name="Shu S."/>
            <person name="Marroni F."/>
            <person name="Zhebentyayeva T."/>
            <person name="Dettori M.T."/>
            <person name="Grimwood J."/>
            <person name="Cattonaro F."/>
            <person name="Zuccolo A."/>
            <person name="Rossini L."/>
            <person name="Jenkins J."/>
            <person name="Vendramin E."/>
            <person name="Meisel L.A."/>
            <person name="Decroocq V."/>
            <person name="Sosinski B."/>
            <person name="Prochnik S."/>
            <person name="Mitros T."/>
            <person name="Policriti A."/>
            <person name="Cipriani G."/>
            <person name="Dondini L."/>
            <person name="Ficklin S."/>
            <person name="Goodstein D.M."/>
            <person name="Xuan P."/>
            <person name="Del Fabbro C."/>
            <person name="Aramini V."/>
            <person name="Copetti D."/>
            <person name="Gonzalez S."/>
            <person name="Horner D.S."/>
            <person name="Falchi R."/>
            <person name="Lucas S."/>
            <person name="Mica E."/>
            <person name="Maldonado J."/>
            <person name="Lazzari B."/>
            <person name="Bielenberg D."/>
            <person name="Pirona R."/>
            <person name="Miculan M."/>
            <person name="Barakat A."/>
            <person name="Testolin R."/>
            <person name="Stella A."/>
            <person name="Tartarini S."/>
            <person name="Tonutti P."/>
            <person name="Arus P."/>
            <person name="Orellana A."/>
            <person name="Wells C."/>
            <person name="Main D."/>
            <person name="Vizzotto G."/>
            <person name="Silva H."/>
            <person name="Salamini F."/>
            <person name="Schmutz J."/>
            <person name="Morgante M."/>
            <person name="Rokhsar D.S."/>
        </authorList>
    </citation>
    <scope>NUCLEOTIDE SEQUENCE [LARGE SCALE GENOMIC DNA]</scope>
    <source>
        <strain evidence="11">cv. Nemared</strain>
    </source>
</reference>
<dbReference type="FunFam" id="2.60.120.260:FF:000142">
    <property type="entry name" value="Beta-galactosidase"/>
    <property type="match status" value="1"/>
</dbReference>
<evidence type="ECO:0000256" key="7">
    <source>
        <dbReference type="SAM" id="SignalP"/>
    </source>
</evidence>
<dbReference type="InterPro" id="IPR001944">
    <property type="entry name" value="Glycoside_Hdrlase_35"/>
</dbReference>
<dbReference type="AlphaFoldDB" id="A0A251PS44"/>
<keyword evidence="11" id="KW-1185">Reference proteome</keyword>
<name>A0A251PS44_PRUPE</name>
<dbReference type="EC" id="3.2.1.23" evidence="3"/>
<feature type="domain" description="Glycoside hydrolase 35 catalytic" evidence="8">
    <location>
        <begin position="32"/>
        <end position="337"/>
    </location>
</feature>
<evidence type="ECO:0000256" key="6">
    <source>
        <dbReference type="ARBA" id="ARBA00023295"/>
    </source>
</evidence>
<sequence length="536" mass="60569">MKLPWLLFSLLLSLTLWSAMATASNVSYDSRSLIIDGQRKLLISAAIHYPRSVPGMWPNLVQTAKEGGVDVIETYVFWNGHEPSPGNYYFGGRYDLVKFVKIVEQAGMYLILRIGPFIAAEWYFGGVPVWLHYVPGTVFRTENEPFKYHMQKFTAFIVNLMKQEKLFASQGGPIILAQIENEYGYYEKDYGEGGKQYAMWAASMAVSQNAGVPWIMCQQFDAPESVINTCNSFYCDQFTPIYPTKPKIWTENWPGWFQTFGARNPHRPAEDIAYSVARFFQKGGSVQNYYMYHGGTNFGRTSGGPFITTSYDYEAPIDEYGLPRLPKWGHLKQLHRAIKLCEHTMLNSERINVSLGPSQEADVYTDSSGACAAFIANMDDKNDKTVKFRNVSYHLPAWSVSILPDCKNAVFNTAKVGYQSSVVEMLPESLQPSVGSPDKSFKGLKWDVFVEKPGIWGEADFVKKGLVDHINTTKFTTDYLWYTTSIFVGETEVFLKNGSSPILLIESKGHALHAFVNQELQANLCWIGSSYFNRVS</sequence>
<dbReference type="Pfam" id="PF01301">
    <property type="entry name" value="Glyco_hydro_35"/>
    <property type="match status" value="1"/>
</dbReference>
<dbReference type="GO" id="GO:0005975">
    <property type="term" value="P:carbohydrate metabolic process"/>
    <property type="evidence" value="ECO:0007669"/>
    <property type="project" value="InterPro"/>
</dbReference>
<keyword evidence="5" id="KW-0378">Hydrolase</keyword>
<keyword evidence="6" id="KW-0326">Glycosidase</keyword>
<evidence type="ECO:0000256" key="3">
    <source>
        <dbReference type="ARBA" id="ARBA00012756"/>
    </source>
</evidence>
<dbReference type="SUPFAM" id="SSF51445">
    <property type="entry name" value="(Trans)glycosidases"/>
    <property type="match status" value="1"/>
</dbReference>
<dbReference type="InterPro" id="IPR008979">
    <property type="entry name" value="Galactose-bd-like_sf"/>
</dbReference>